<dbReference type="Pfam" id="PF00982">
    <property type="entry name" value="Glyco_transf_20"/>
    <property type="match status" value="1"/>
</dbReference>
<sequence>MKLLSVFVAFEASSLISKFSAAGRARNKCRECGDGGRGKSAVSDESEDELVLLSEDEADRNGRAGLDIASIHPHELTQVSTSKSTSRQLVGFDAARVGRDVLLPGIKPKLEVPCNLYEGKKIIVGRDKFGFVEGVLEKLRAFETLLQDYPEWIHNVVLIQLNPFTVTQVHQKDELYALLAVSVADLGVITAVSSRHDGMNTELVFVQERYARSPSVLSEFMGISKYAEDALQGTAKAIH</sequence>
<proteinExistence type="predicted"/>
<dbReference type="PANTHER" id="PTHR10788">
    <property type="entry name" value="TREHALOSE-6-PHOSPHATE SYNTHASE"/>
    <property type="match status" value="1"/>
</dbReference>
<dbReference type="InterPro" id="IPR001830">
    <property type="entry name" value="Glyco_trans_20"/>
</dbReference>
<organism evidence="1 2">
    <name type="scientific">Hohenbuehelia grisea</name>
    <dbReference type="NCBI Taxonomy" id="104357"/>
    <lineage>
        <taxon>Eukaryota</taxon>
        <taxon>Fungi</taxon>
        <taxon>Dikarya</taxon>
        <taxon>Basidiomycota</taxon>
        <taxon>Agaricomycotina</taxon>
        <taxon>Agaricomycetes</taxon>
        <taxon>Agaricomycetidae</taxon>
        <taxon>Agaricales</taxon>
        <taxon>Pleurotineae</taxon>
        <taxon>Pleurotaceae</taxon>
        <taxon>Hohenbuehelia</taxon>
    </lineage>
</organism>
<accession>A0ABR3JW90</accession>
<name>A0ABR3JW90_9AGAR</name>
<reference evidence="2" key="1">
    <citation type="submission" date="2024-06" db="EMBL/GenBank/DDBJ databases">
        <title>Multi-omics analyses provide insights into the biosynthesis of the anticancer antibiotic pleurotin in Hohenbuehelia grisea.</title>
        <authorList>
            <person name="Weaver J.A."/>
            <person name="Alberti F."/>
        </authorList>
    </citation>
    <scope>NUCLEOTIDE SEQUENCE [LARGE SCALE GENOMIC DNA]</scope>
    <source>
        <strain evidence="2">T-177</strain>
    </source>
</reference>
<evidence type="ECO:0000313" key="2">
    <source>
        <dbReference type="Proteomes" id="UP001556367"/>
    </source>
</evidence>
<dbReference type="SUPFAM" id="SSF53756">
    <property type="entry name" value="UDP-Glycosyltransferase/glycogen phosphorylase"/>
    <property type="match status" value="1"/>
</dbReference>
<protein>
    <submittedName>
        <fullName evidence="1">Uncharacterized protein</fullName>
    </submittedName>
</protein>
<dbReference type="PANTHER" id="PTHR10788:SF123">
    <property type="entry name" value="TREHALOSE-PHOSPHATASE"/>
    <property type="match status" value="1"/>
</dbReference>
<dbReference type="Gene3D" id="3.40.50.2000">
    <property type="entry name" value="Glycogen Phosphorylase B"/>
    <property type="match status" value="2"/>
</dbReference>
<evidence type="ECO:0000313" key="1">
    <source>
        <dbReference type="EMBL" id="KAL0959781.1"/>
    </source>
</evidence>
<gene>
    <name evidence="1" type="ORF">HGRIS_011470</name>
</gene>
<keyword evidence="2" id="KW-1185">Reference proteome</keyword>
<comment type="caution">
    <text evidence="1">The sequence shown here is derived from an EMBL/GenBank/DDBJ whole genome shotgun (WGS) entry which is preliminary data.</text>
</comment>
<dbReference type="EMBL" id="JASNQZ010000002">
    <property type="protein sequence ID" value="KAL0959781.1"/>
    <property type="molecule type" value="Genomic_DNA"/>
</dbReference>
<dbReference type="Proteomes" id="UP001556367">
    <property type="component" value="Unassembled WGS sequence"/>
</dbReference>